<dbReference type="AlphaFoldDB" id="Q5DD90"/>
<proteinExistence type="evidence at transcript level"/>
<feature type="region of interest" description="Disordered" evidence="1">
    <location>
        <begin position="37"/>
        <end position="80"/>
    </location>
</feature>
<name>Q5DD90_SCHJA</name>
<accession>Q5DD90</accession>
<evidence type="ECO:0000256" key="1">
    <source>
        <dbReference type="SAM" id="MobiDB-lite"/>
    </source>
</evidence>
<organism evidence="2">
    <name type="scientific">Schistosoma japonicum</name>
    <name type="common">Blood fluke</name>
    <dbReference type="NCBI Taxonomy" id="6182"/>
    <lineage>
        <taxon>Eukaryota</taxon>
        <taxon>Metazoa</taxon>
        <taxon>Spiralia</taxon>
        <taxon>Lophotrochozoa</taxon>
        <taxon>Platyhelminthes</taxon>
        <taxon>Trematoda</taxon>
        <taxon>Digenea</taxon>
        <taxon>Strigeidida</taxon>
        <taxon>Schistosomatoidea</taxon>
        <taxon>Schistosomatidae</taxon>
        <taxon>Schistosoma</taxon>
    </lineage>
</organism>
<reference evidence="2" key="2">
    <citation type="journal article" date="2006" name="PLoS Pathog.">
        <title>New perspectives on host-parasite interplay by comparative transcriptomic and proteomic analyses of Schistosoma japonicum.</title>
        <authorList>
            <person name="Liu F."/>
            <person name="Lu J."/>
            <person name="Hu W."/>
            <person name="Wang S.Y."/>
            <person name="Cui S.J."/>
            <person name="Chi M."/>
            <person name="Yan Q."/>
            <person name="Wang X.R."/>
            <person name="Song H.D."/>
            <person name="Xu X.N."/>
            <person name="Wang J.J."/>
            <person name="Zhang X.L."/>
            <person name="Zhang X."/>
            <person name="Wang Z.Q."/>
            <person name="Xue C.L."/>
            <person name="Brindley P.J."/>
            <person name="McManus D.P."/>
            <person name="Yang P.Y."/>
            <person name="Feng Z."/>
            <person name="Chen Z."/>
            <person name="Han Z.G."/>
        </authorList>
    </citation>
    <scope>NUCLEOTIDE SEQUENCE</scope>
</reference>
<reference evidence="2" key="1">
    <citation type="submission" date="2004-11" db="EMBL/GenBank/DDBJ databases">
        <title>The full-length cDNA sequences of Schistosoma japonicum genes.</title>
        <authorList>
            <person name="Han Z."/>
        </authorList>
    </citation>
    <scope>NUCLEOTIDE SEQUENCE</scope>
</reference>
<dbReference type="EMBL" id="AY814484">
    <property type="protein sequence ID" value="AAW26216.1"/>
    <property type="molecule type" value="mRNA"/>
</dbReference>
<evidence type="ECO:0000313" key="2">
    <source>
        <dbReference type="EMBL" id="AAW26216.1"/>
    </source>
</evidence>
<protein>
    <submittedName>
        <fullName evidence="2">SJCHGC08874 protein</fullName>
    </submittedName>
</protein>
<sequence length="142" mass="16664">MMETDKDDRPLEDIQILNCEVYVDPFKDIDEMLIRERANRNEESNIDNTDKPLHPKPGNRQEEEALEASERAKRSRHDENVKVYRTGVGKFIHDLDQFDTKSVVTNKRGNNNDESSLQMNEDVIRKKKKIVLKSQLTDFSSW</sequence>